<keyword evidence="4" id="KW-0460">Magnesium</keyword>
<keyword evidence="5" id="KW-0511">Multifunctional enzyme</keyword>
<sequence length="586" mass="63423">MTNADDRLALADVLRLRTSTGARGNSAPGAPVPGTPTADAGVRLRAGLGRATVHWLLDLWRAADAPDDGVALACTGSLARGESGPLSDLDLVVLHDKGADRQRVAEVAERLWYPIWDSGIALDHSVRSLQQCRQVAAADLNVAGAMLDLSPVAGDAELVRRAVRQLAEDWRANARKRLPELLDQVRERHELFGELAQLLEPDLKEAKGGLRDMSVLRAMTTSWLTDRPHGAVDGAYHFLLDVRDTLQLVTRRPRNLLTLGDQDEVAHRLGLADADELLTRVGAAARQISAAIDATLRRAGQSQRARLSRRGPRRPELRPLHPGLYAHDGELVLGPVRGGGPEDASLLPLRAAALSATQALPLSPATARRLAEQPAPTTPWPEPARGLLVELLGGPELLQTWNTLDLAGVVDRWIPAWAGIRDRPQRNPLHRHTVDRHSLETVLEAQKLTERVSRPDLLLVAALLHDIGKRPGVDDHCVDGARMIRRIASELGFSGPDARTLELLVAEHLTLMALATGRDTTDPATAAQLGRRVGNDPDTLQLLAALSEADSRAAGSRTWSSGRASLVRDLMRRTTALLDRQRAAAG</sequence>
<evidence type="ECO:0000256" key="1">
    <source>
        <dbReference type="ARBA" id="ARBA00022679"/>
    </source>
</evidence>
<dbReference type="Proteomes" id="UP000216311">
    <property type="component" value="Unassembled WGS sequence"/>
</dbReference>
<keyword evidence="9" id="KW-1185">Reference proteome</keyword>
<evidence type="ECO:0000256" key="4">
    <source>
        <dbReference type="ARBA" id="ARBA00022842"/>
    </source>
</evidence>
<evidence type="ECO:0000313" key="8">
    <source>
        <dbReference type="EMBL" id="OYO19423.1"/>
    </source>
</evidence>
<dbReference type="PANTHER" id="PTHR47320">
    <property type="entry name" value="BIFUNCTIONAL URIDYLYLTRANSFERASE/URIDYLYL-REMOVING ENZYME"/>
    <property type="match status" value="1"/>
</dbReference>
<dbReference type="AlphaFoldDB" id="A0A255GX31"/>
<dbReference type="EMBL" id="NMVQ01000034">
    <property type="protein sequence ID" value="OYO19423.1"/>
    <property type="molecule type" value="Genomic_DNA"/>
</dbReference>
<evidence type="ECO:0000256" key="6">
    <source>
        <dbReference type="SAM" id="MobiDB-lite"/>
    </source>
</evidence>
<dbReference type="Gene3D" id="1.10.3090.10">
    <property type="entry name" value="cca-adding enzyme, domain 2"/>
    <property type="match status" value="1"/>
</dbReference>
<dbReference type="PROSITE" id="PS51831">
    <property type="entry name" value="HD"/>
    <property type="match status" value="1"/>
</dbReference>
<dbReference type="Pfam" id="PF08335">
    <property type="entry name" value="GlnD_UR_UTase"/>
    <property type="match status" value="1"/>
</dbReference>
<feature type="region of interest" description="Disordered" evidence="6">
    <location>
        <begin position="301"/>
        <end position="323"/>
    </location>
</feature>
<dbReference type="SMART" id="SM00471">
    <property type="entry name" value="HDc"/>
    <property type="match status" value="1"/>
</dbReference>
<evidence type="ECO:0000256" key="3">
    <source>
        <dbReference type="ARBA" id="ARBA00022801"/>
    </source>
</evidence>
<dbReference type="InterPro" id="IPR002934">
    <property type="entry name" value="Polymerase_NTP_transf_dom"/>
</dbReference>
<keyword evidence="2" id="KW-0548">Nucleotidyltransferase</keyword>
<dbReference type="InterPro" id="IPR010043">
    <property type="entry name" value="UTase/UR"/>
</dbReference>
<dbReference type="RefSeq" id="WP_094364716.1">
    <property type="nucleotide sequence ID" value="NZ_NMVQ01000034.1"/>
</dbReference>
<dbReference type="CDD" id="cd00077">
    <property type="entry name" value="HDc"/>
    <property type="match status" value="1"/>
</dbReference>
<comment type="caution">
    <text evidence="8">The sequence shown here is derived from an EMBL/GenBank/DDBJ whole genome shotgun (WGS) entry which is preliminary data.</text>
</comment>
<dbReference type="SUPFAM" id="SSF81301">
    <property type="entry name" value="Nucleotidyltransferase"/>
    <property type="match status" value="1"/>
</dbReference>
<proteinExistence type="predicted"/>
<dbReference type="Gene3D" id="3.30.460.10">
    <property type="entry name" value="Beta Polymerase, domain 2"/>
    <property type="match status" value="1"/>
</dbReference>
<organism evidence="8 9">
    <name type="scientific">Enemella dayhoffiae</name>
    <dbReference type="NCBI Taxonomy" id="2016507"/>
    <lineage>
        <taxon>Bacteria</taxon>
        <taxon>Bacillati</taxon>
        <taxon>Actinomycetota</taxon>
        <taxon>Actinomycetes</taxon>
        <taxon>Propionibacteriales</taxon>
        <taxon>Propionibacteriaceae</taxon>
        <taxon>Enemella</taxon>
    </lineage>
</organism>
<dbReference type="InterPro" id="IPR013546">
    <property type="entry name" value="PII_UdlTrfase/GS_AdlTrfase"/>
</dbReference>
<dbReference type="GO" id="GO:0008773">
    <property type="term" value="F:[protein-PII] uridylyltransferase activity"/>
    <property type="evidence" value="ECO:0007669"/>
    <property type="project" value="InterPro"/>
</dbReference>
<evidence type="ECO:0000256" key="2">
    <source>
        <dbReference type="ARBA" id="ARBA00022695"/>
    </source>
</evidence>
<protein>
    <submittedName>
        <fullName evidence="8">Phosphohydrolase</fullName>
    </submittedName>
</protein>
<accession>A0A255GX31</accession>
<keyword evidence="3 8" id="KW-0378">Hydrolase</keyword>
<dbReference type="GO" id="GO:0016787">
    <property type="term" value="F:hydrolase activity"/>
    <property type="evidence" value="ECO:0007669"/>
    <property type="project" value="UniProtKB-KW"/>
</dbReference>
<dbReference type="OrthoDB" id="9758038at2"/>
<dbReference type="InterPro" id="IPR006674">
    <property type="entry name" value="HD_domain"/>
</dbReference>
<dbReference type="PANTHER" id="PTHR47320:SF1">
    <property type="entry name" value="BIFUNCTIONAL URIDYLYLTRANSFERASE_URIDYLYL-REMOVING ENZYME"/>
    <property type="match status" value="1"/>
</dbReference>
<evidence type="ECO:0000259" key="7">
    <source>
        <dbReference type="PROSITE" id="PS51831"/>
    </source>
</evidence>
<reference evidence="8 9" key="1">
    <citation type="submission" date="2017-07" db="EMBL/GenBank/DDBJ databases">
        <title>Draft whole genome sequences of clinical Proprionibacteriaceae strains.</title>
        <authorList>
            <person name="Bernier A.-M."/>
            <person name="Bernard K."/>
            <person name="Domingo M.-C."/>
        </authorList>
    </citation>
    <scope>NUCLEOTIDE SEQUENCE [LARGE SCALE GENOMIC DNA]</scope>
    <source>
        <strain evidence="8 9">NML 130396</strain>
    </source>
</reference>
<evidence type="ECO:0000256" key="5">
    <source>
        <dbReference type="ARBA" id="ARBA00023268"/>
    </source>
</evidence>
<name>A0A255GX31_9ACTN</name>
<dbReference type="SUPFAM" id="SSF81593">
    <property type="entry name" value="Nucleotidyltransferase substrate binding subunit/domain"/>
    <property type="match status" value="1"/>
</dbReference>
<dbReference type="SUPFAM" id="SSF109604">
    <property type="entry name" value="HD-domain/PDEase-like"/>
    <property type="match status" value="1"/>
</dbReference>
<evidence type="ECO:0000313" key="9">
    <source>
        <dbReference type="Proteomes" id="UP000216311"/>
    </source>
</evidence>
<dbReference type="InterPro" id="IPR003607">
    <property type="entry name" value="HD/PDEase_dom"/>
</dbReference>
<dbReference type="Pfam" id="PF01909">
    <property type="entry name" value="NTP_transf_2"/>
    <property type="match status" value="1"/>
</dbReference>
<dbReference type="InterPro" id="IPR043519">
    <property type="entry name" value="NT_sf"/>
</dbReference>
<feature type="domain" description="HD" evidence="7">
    <location>
        <begin position="434"/>
        <end position="536"/>
    </location>
</feature>
<keyword evidence="1" id="KW-0808">Transferase</keyword>
<dbReference type="Pfam" id="PF01966">
    <property type="entry name" value="HD"/>
    <property type="match status" value="1"/>
</dbReference>
<gene>
    <name evidence="8" type="ORF">CGZ93_13790</name>
</gene>